<evidence type="ECO:0000313" key="1">
    <source>
        <dbReference type="EMBL" id="TCZ74518.1"/>
    </source>
</evidence>
<comment type="caution">
    <text evidence="1">The sequence shown here is derived from an EMBL/GenBank/DDBJ whole genome shotgun (WGS) entry which is preliminary data.</text>
</comment>
<gene>
    <name evidence="1" type="ORF">E0486_02515</name>
</gene>
<dbReference type="Proteomes" id="UP000295164">
    <property type="component" value="Unassembled WGS sequence"/>
</dbReference>
<dbReference type="OrthoDB" id="824384at2"/>
<proteinExistence type="predicted"/>
<dbReference type="EMBL" id="SKFH01000002">
    <property type="protein sequence ID" value="TCZ74518.1"/>
    <property type="molecule type" value="Genomic_DNA"/>
</dbReference>
<dbReference type="AlphaFoldDB" id="A0A4R4E9J9"/>
<name>A0A4R4E9J9_9BACT</name>
<accession>A0A4R4E9J9</accession>
<evidence type="ECO:0000313" key="2">
    <source>
        <dbReference type="Proteomes" id="UP000295164"/>
    </source>
</evidence>
<protein>
    <submittedName>
        <fullName evidence="1">Uncharacterized protein</fullName>
    </submittedName>
</protein>
<sequence length="190" mass="19530">MDLNDIQLSGNQLAGLYARSLVEIAPAGGAAAPFPQTCETAVPAAPATPEAAAPAPSGTPKTPAFLGQNSRGILVVTDEAGAPYLADADLAFLTNVLGACGLGLGDVAIVNWRRLEAPDGPALAAALQARQVLLFAVTPHTFGLPANFPPFQVQPLADRTYVHAPSLSGIAADKELKKALWLSLKKLFGV</sequence>
<organism evidence="1 2">
    <name type="scientific">Flaviaesturariibacter aridisoli</name>
    <dbReference type="NCBI Taxonomy" id="2545761"/>
    <lineage>
        <taxon>Bacteria</taxon>
        <taxon>Pseudomonadati</taxon>
        <taxon>Bacteroidota</taxon>
        <taxon>Chitinophagia</taxon>
        <taxon>Chitinophagales</taxon>
        <taxon>Chitinophagaceae</taxon>
        <taxon>Flaviaestuariibacter</taxon>
    </lineage>
</organism>
<dbReference type="RefSeq" id="WP_131850562.1">
    <property type="nucleotide sequence ID" value="NZ_SKFH01000002.1"/>
</dbReference>
<reference evidence="1 2" key="1">
    <citation type="submission" date="2019-03" db="EMBL/GenBank/DDBJ databases">
        <authorList>
            <person name="Kim M.K.M."/>
        </authorList>
    </citation>
    <scope>NUCLEOTIDE SEQUENCE [LARGE SCALE GENOMIC DNA]</scope>
    <source>
        <strain evidence="1 2">17J68-15</strain>
    </source>
</reference>
<keyword evidence="2" id="KW-1185">Reference proteome</keyword>